<reference evidence="6 7" key="1">
    <citation type="submission" date="2021-01" db="EMBL/GenBank/DDBJ databases">
        <title>Whole genome shotgun sequence of Planotetraspora kaengkrachanensis NBRC 104272.</title>
        <authorList>
            <person name="Komaki H."/>
            <person name="Tamura T."/>
        </authorList>
    </citation>
    <scope>NUCLEOTIDE SEQUENCE [LARGE SCALE GENOMIC DNA]</scope>
    <source>
        <strain evidence="6 7">NBRC 104272</strain>
    </source>
</reference>
<dbReference type="EMBL" id="BONV01000009">
    <property type="protein sequence ID" value="GIG79478.1"/>
    <property type="molecule type" value="Genomic_DNA"/>
</dbReference>
<dbReference type="AlphaFoldDB" id="A0A8J3LUQ7"/>
<dbReference type="GO" id="GO:0003677">
    <property type="term" value="F:DNA binding"/>
    <property type="evidence" value="ECO:0007669"/>
    <property type="project" value="UniProtKB-KW"/>
</dbReference>
<organism evidence="6 7">
    <name type="scientific">Planotetraspora kaengkrachanensis</name>
    <dbReference type="NCBI Taxonomy" id="575193"/>
    <lineage>
        <taxon>Bacteria</taxon>
        <taxon>Bacillati</taxon>
        <taxon>Actinomycetota</taxon>
        <taxon>Actinomycetes</taxon>
        <taxon>Streptosporangiales</taxon>
        <taxon>Streptosporangiaceae</taxon>
        <taxon>Planotetraspora</taxon>
    </lineage>
</organism>
<dbReference type="Gene3D" id="1.10.10.10">
    <property type="entry name" value="Winged helix-like DNA-binding domain superfamily/Winged helix DNA-binding domain"/>
    <property type="match status" value="1"/>
</dbReference>
<name>A0A8J3LUQ7_9ACTN</name>
<feature type="domain" description="IclR-ED" evidence="5">
    <location>
        <begin position="66"/>
        <end position="244"/>
    </location>
</feature>
<dbReference type="Proteomes" id="UP000630097">
    <property type="component" value="Unassembled WGS sequence"/>
</dbReference>
<keyword evidence="7" id="KW-1185">Reference proteome</keyword>
<dbReference type="Gene3D" id="3.30.450.40">
    <property type="match status" value="1"/>
</dbReference>
<dbReference type="PANTHER" id="PTHR30136">
    <property type="entry name" value="HELIX-TURN-HELIX TRANSCRIPTIONAL REGULATOR, ICLR FAMILY"/>
    <property type="match status" value="1"/>
</dbReference>
<gene>
    <name evidence="6" type="ORF">Pka01_26050</name>
</gene>
<evidence type="ECO:0000313" key="6">
    <source>
        <dbReference type="EMBL" id="GIG79478.1"/>
    </source>
</evidence>
<dbReference type="SMART" id="SM00346">
    <property type="entry name" value="HTH_ICLR"/>
    <property type="match status" value="1"/>
</dbReference>
<dbReference type="Pfam" id="PF01614">
    <property type="entry name" value="IclR_C"/>
    <property type="match status" value="1"/>
</dbReference>
<comment type="caution">
    <text evidence="6">The sequence shown here is derived from an EMBL/GenBank/DDBJ whole genome shotgun (WGS) entry which is preliminary data.</text>
</comment>
<evidence type="ECO:0000259" key="5">
    <source>
        <dbReference type="PROSITE" id="PS51078"/>
    </source>
</evidence>
<dbReference type="PROSITE" id="PS51077">
    <property type="entry name" value="HTH_ICLR"/>
    <property type="match status" value="1"/>
</dbReference>
<dbReference type="InterPro" id="IPR014757">
    <property type="entry name" value="Tscrpt_reg_IclR_C"/>
</dbReference>
<keyword evidence="2" id="KW-0238">DNA-binding</keyword>
<evidence type="ECO:0000259" key="4">
    <source>
        <dbReference type="PROSITE" id="PS51077"/>
    </source>
</evidence>
<feature type="domain" description="HTH iclR-type" evidence="4">
    <location>
        <begin position="4"/>
        <end position="65"/>
    </location>
</feature>
<dbReference type="PROSITE" id="PS51078">
    <property type="entry name" value="ICLR_ED"/>
    <property type="match status" value="1"/>
</dbReference>
<keyword evidence="3" id="KW-0804">Transcription</keyword>
<dbReference type="SUPFAM" id="SSF55781">
    <property type="entry name" value="GAF domain-like"/>
    <property type="match status" value="1"/>
</dbReference>
<dbReference type="GO" id="GO:0003700">
    <property type="term" value="F:DNA-binding transcription factor activity"/>
    <property type="evidence" value="ECO:0007669"/>
    <property type="project" value="TreeGrafter"/>
</dbReference>
<dbReference type="InterPro" id="IPR029016">
    <property type="entry name" value="GAF-like_dom_sf"/>
</dbReference>
<keyword evidence="1" id="KW-0805">Transcription regulation</keyword>
<dbReference type="GO" id="GO:0045892">
    <property type="term" value="P:negative regulation of DNA-templated transcription"/>
    <property type="evidence" value="ECO:0007669"/>
    <property type="project" value="TreeGrafter"/>
</dbReference>
<evidence type="ECO:0000313" key="7">
    <source>
        <dbReference type="Proteomes" id="UP000630097"/>
    </source>
</evidence>
<proteinExistence type="predicted"/>
<evidence type="ECO:0000256" key="2">
    <source>
        <dbReference type="ARBA" id="ARBA00023125"/>
    </source>
</evidence>
<dbReference type="RefSeq" id="WP_203882941.1">
    <property type="nucleotide sequence ID" value="NZ_BAABHH010000016.1"/>
</dbReference>
<sequence length="251" mass="26905">MAGRSVTLRALSILDAFDVRHRRLNLTEIARRSNLPLATAHRHVQELVDWHALERRADGTYQIGTRLWHLGLLSAMHVELREAALPYLQDLCAVTGDTVHLAVRDGFKALYVERLGGVRSVRVVSRPGGTLPLHATAVGKALLAWAPADEQRAALSRLERLTPYTVVDPTRLAAQLAEIRRTEVAWTREEMTLGAASVAVGVTGAAGSVVAAVGLVIPSHRTNVGSGLPALRAAASAISAHLRSRRSAGAA</sequence>
<evidence type="ECO:0000256" key="1">
    <source>
        <dbReference type="ARBA" id="ARBA00023015"/>
    </source>
</evidence>
<protein>
    <recommendedName>
        <fullName evidence="8">IclR family transcriptional regulator</fullName>
    </recommendedName>
</protein>
<dbReference type="InterPro" id="IPR050707">
    <property type="entry name" value="HTH_MetabolicPath_Reg"/>
</dbReference>
<dbReference type="PANTHER" id="PTHR30136:SF24">
    <property type="entry name" value="HTH-TYPE TRANSCRIPTIONAL REPRESSOR ALLR"/>
    <property type="match status" value="1"/>
</dbReference>
<dbReference type="InterPro" id="IPR036388">
    <property type="entry name" value="WH-like_DNA-bd_sf"/>
</dbReference>
<dbReference type="InterPro" id="IPR005471">
    <property type="entry name" value="Tscrpt_reg_IclR_N"/>
</dbReference>
<dbReference type="SUPFAM" id="SSF46785">
    <property type="entry name" value="Winged helix' DNA-binding domain"/>
    <property type="match status" value="1"/>
</dbReference>
<evidence type="ECO:0008006" key="8">
    <source>
        <dbReference type="Google" id="ProtNLM"/>
    </source>
</evidence>
<accession>A0A8J3LUQ7</accession>
<dbReference type="Pfam" id="PF09339">
    <property type="entry name" value="HTH_IclR"/>
    <property type="match status" value="1"/>
</dbReference>
<evidence type="ECO:0000256" key="3">
    <source>
        <dbReference type="ARBA" id="ARBA00023163"/>
    </source>
</evidence>
<dbReference type="InterPro" id="IPR036390">
    <property type="entry name" value="WH_DNA-bd_sf"/>
</dbReference>